<keyword evidence="6" id="KW-0449">Lipoprotein</keyword>
<keyword evidence="3" id="KW-1003">Cell membrane</keyword>
<evidence type="ECO:0000313" key="9">
    <source>
        <dbReference type="EMBL" id="TDT76823.1"/>
    </source>
</evidence>
<evidence type="ECO:0000313" key="10">
    <source>
        <dbReference type="Proteomes" id="UP000294563"/>
    </source>
</evidence>
<dbReference type="Proteomes" id="UP000294563">
    <property type="component" value="Unassembled WGS sequence"/>
</dbReference>
<protein>
    <submittedName>
        <fullName evidence="9">Nucleoside-binding protein</fullName>
    </submittedName>
</protein>
<keyword evidence="5" id="KW-0472">Membrane</keyword>
<name>A0A4R7LLJ9_9RHOB</name>
<feature type="chain" id="PRO_5020594128" evidence="7">
    <location>
        <begin position="24"/>
        <end position="331"/>
    </location>
</feature>
<dbReference type="RefSeq" id="WP_134011812.1">
    <property type="nucleotide sequence ID" value="NZ_SOBH01000001.1"/>
</dbReference>
<dbReference type="InterPro" id="IPR050957">
    <property type="entry name" value="BMP_lipoprotein"/>
</dbReference>
<dbReference type="Pfam" id="PF02608">
    <property type="entry name" value="Bmp"/>
    <property type="match status" value="1"/>
</dbReference>
<comment type="caution">
    <text evidence="9">The sequence shown here is derived from an EMBL/GenBank/DDBJ whole genome shotgun (WGS) entry which is preliminary data.</text>
</comment>
<dbReference type="GO" id="GO:0005886">
    <property type="term" value="C:plasma membrane"/>
    <property type="evidence" value="ECO:0007669"/>
    <property type="project" value="UniProtKB-SubCell"/>
</dbReference>
<dbReference type="PANTHER" id="PTHR34296">
    <property type="entry name" value="TRANSCRIPTIONAL ACTIVATOR PROTEIN MED"/>
    <property type="match status" value="1"/>
</dbReference>
<evidence type="ECO:0000256" key="7">
    <source>
        <dbReference type="SAM" id="SignalP"/>
    </source>
</evidence>
<dbReference type="PANTHER" id="PTHR34296:SF2">
    <property type="entry name" value="ABC TRANSPORTER GUANOSINE-BINDING PROTEIN NUPN"/>
    <property type="match status" value="1"/>
</dbReference>
<dbReference type="SUPFAM" id="SSF53822">
    <property type="entry name" value="Periplasmic binding protein-like I"/>
    <property type="match status" value="1"/>
</dbReference>
<dbReference type="CDD" id="cd06354">
    <property type="entry name" value="PBP1_PrnA-like"/>
    <property type="match status" value="1"/>
</dbReference>
<evidence type="ECO:0000256" key="6">
    <source>
        <dbReference type="ARBA" id="ARBA00023288"/>
    </source>
</evidence>
<accession>A0A4R7LLJ9</accession>
<evidence type="ECO:0000256" key="3">
    <source>
        <dbReference type="ARBA" id="ARBA00022475"/>
    </source>
</evidence>
<proteinExistence type="inferred from homology"/>
<dbReference type="Gene3D" id="3.40.50.2300">
    <property type="match status" value="2"/>
</dbReference>
<dbReference type="InterPro" id="IPR003760">
    <property type="entry name" value="PnrA-like"/>
</dbReference>
<comment type="similarity">
    <text evidence="2">Belongs to the BMP lipoprotein family.</text>
</comment>
<organism evidence="9 10">
    <name type="scientific">Litoreibacter halocynthiae</name>
    <dbReference type="NCBI Taxonomy" id="1242689"/>
    <lineage>
        <taxon>Bacteria</taxon>
        <taxon>Pseudomonadati</taxon>
        <taxon>Pseudomonadota</taxon>
        <taxon>Alphaproteobacteria</taxon>
        <taxon>Rhodobacterales</taxon>
        <taxon>Roseobacteraceae</taxon>
        <taxon>Litoreibacter</taxon>
    </lineage>
</organism>
<dbReference type="OrthoDB" id="9784230at2"/>
<dbReference type="EMBL" id="SOBH01000001">
    <property type="protein sequence ID" value="TDT76823.1"/>
    <property type="molecule type" value="Genomic_DNA"/>
</dbReference>
<evidence type="ECO:0000256" key="1">
    <source>
        <dbReference type="ARBA" id="ARBA00004193"/>
    </source>
</evidence>
<gene>
    <name evidence="9" type="ORF">BDE40_0095</name>
</gene>
<evidence type="ECO:0000259" key="8">
    <source>
        <dbReference type="Pfam" id="PF02608"/>
    </source>
</evidence>
<evidence type="ECO:0000256" key="5">
    <source>
        <dbReference type="ARBA" id="ARBA00023136"/>
    </source>
</evidence>
<keyword evidence="4 7" id="KW-0732">Signal</keyword>
<dbReference type="InterPro" id="IPR028082">
    <property type="entry name" value="Peripla_BP_I"/>
</dbReference>
<sequence length="331" mass="34546">MTIMQKFLGAAATMALSAGAALADPAIIFDLGGKFDKSFNEAAYNGATRWAEETGNSFAEVELQSDAQREQALRRFAEAGSNPIVMAGFAFGNALGEVAGDYPDTSFVIIDMVVDAPNVRSVVFNEHEGSYLVGYMAAQTSKTNTVGFIGGMDIPLIRKFACGYAQGAKAANPDTKVISNMTGTTGAAWNDPVKGGELTRAQISQGADVVYAAAGGTGLGVLQTAADEGILSIGVDSNQNYLHPGKVLTSMLKRVDNAVYNAMKDGPGLETGFNVMGLANEGVGYSLDENNADLISDDLKATVDAVAAKIISGDITVHDYMSDESCPSLTF</sequence>
<feature type="domain" description="ABC transporter substrate-binding protein PnrA-like" evidence="8">
    <location>
        <begin position="29"/>
        <end position="318"/>
    </location>
</feature>
<keyword evidence="10" id="KW-1185">Reference proteome</keyword>
<reference evidence="9 10" key="1">
    <citation type="submission" date="2019-03" db="EMBL/GenBank/DDBJ databases">
        <title>Genomic Encyclopedia of Archaeal and Bacterial Type Strains, Phase II (KMG-II): from individual species to whole genera.</title>
        <authorList>
            <person name="Goeker M."/>
        </authorList>
    </citation>
    <scope>NUCLEOTIDE SEQUENCE [LARGE SCALE GENOMIC DNA]</scope>
    <source>
        <strain evidence="9 10">DSM 29467</strain>
    </source>
</reference>
<evidence type="ECO:0000256" key="4">
    <source>
        <dbReference type="ARBA" id="ARBA00022729"/>
    </source>
</evidence>
<dbReference type="AlphaFoldDB" id="A0A4R7LLJ9"/>
<feature type="signal peptide" evidence="7">
    <location>
        <begin position="1"/>
        <end position="23"/>
    </location>
</feature>
<evidence type="ECO:0000256" key="2">
    <source>
        <dbReference type="ARBA" id="ARBA00008610"/>
    </source>
</evidence>
<comment type="subcellular location">
    <subcellularLocation>
        <location evidence="1">Cell membrane</location>
        <topology evidence="1">Lipid-anchor</topology>
    </subcellularLocation>
</comment>